<proteinExistence type="predicted"/>
<dbReference type="GO" id="GO:0008757">
    <property type="term" value="F:S-adenosylmethionine-dependent methyltransferase activity"/>
    <property type="evidence" value="ECO:0007669"/>
    <property type="project" value="InterPro"/>
</dbReference>
<reference evidence="4" key="1">
    <citation type="submission" date="2011-03" db="EMBL/GenBank/DDBJ databases">
        <authorList>
            <person name="Voget S."/>
            <person name="Streit W.R."/>
            <person name="Jaeger K.E."/>
            <person name="Daniel R."/>
        </authorList>
    </citation>
    <scope>NUCLEOTIDE SEQUENCE [LARGE SCALE GENOMIC DNA]</scope>
    <source>
        <strain evidence="4">PG1</strain>
    </source>
</reference>
<evidence type="ECO:0000256" key="1">
    <source>
        <dbReference type="ARBA" id="ARBA00022679"/>
    </source>
</evidence>
<dbReference type="InterPro" id="IPR029063">
    <property type="entry name" value="SAM-dependent_MTases_sf"/>
</dbReference>
<feature type="domain" description="Methyltransferase type 11" evidence="2">
    <location>
        <begin position="71"/>
        <end position="169"/>
    </location>
</feature>
<dbReference type="InterPro" id="IPR050447">
    <property type="entry name" value="Erg6_SMT_methyltransf"/>
</dbReference>
<keyword evidence="1 3" id="KW-0808">Transferase</keyword>
<evidence type="ECO:0000313" key="3">
    <source>
        <dbReference type="EMBL" id="AJK45790.1"/>
    </source>
</evidence>
<name>A0A0B6RXL9_BURPL</name>
<sequence>MTDAEPGTGTGHYEPASLVERLRAALAASGLDARPLRPEDLAALDQFHSRGLAATRELARQLPLGPATRVLDIGAGLGGPSRYLAAHHGCEVQGIDLSRSFVEAAQFLAQRCGLAGRVGYRHGNALALPYEADSFDVAWTQHVAMNIADRDTLYAEAFRVLRPGGRFAIFDVVAVGDAPLHFPVPWAPGPASSFLVTAGAMRAHLEKAGFRVIDWTDSTAEGIAWFAARAAQAREAGTPPPALGLPLVMGDGFGEMTGNLARNLRESRAALIQAVLEKP</sequence>
<dbReference type="PANTHER" id="PTHR44068:SF11">
    <property type="entry name" value="GERANYL DIPHOSPHATE 2-C-METHYLTRANSFERASE"/>
    <property type="match status" value="1"/>
</dbReference>
<organism evidence="3 4">
    <name type="scientific">Burkholderia plantarii</name>
    <dbReference type="NCBI Taxonomy" id="41899"/>
    <lineage>
        <taxon>Bacteria</taxon>
        <taxon>Pseudomonadati</taxon>
        <taxon>Pseudomonadota</taxon>
        <taxon>Betaproteobacteria</taxon>
        <taxon>Burkholderiales</taxon>
        <taxon>Burkholderiaceae</taxon>
        <taxon>Burkholderia</taxon>
    </lineage>
</organism>
<keyword evidence="4" id="KW-1185">Reference proteome</keyword>
<evidence type="ECO:0000259" key="2">
    <source>
        <dbReference type="Pfam" id="PF08241"/>
    </source>
</evidence>
<dbReference type="Proteomes" id="UP000031838">
    <property type="component" value="Chromosome 1"/>
</dbReference>
<dbReference type="InterPro" id="IPR013216">
    <property type="entry name" value="Methyltransf_11"/>
</dbReference>
<dbReference type="GO" id="GO:0032259">
    <property type="term" value="P:methylation"/>
    <property type="evidence" value="ECO:0007669"/>
    <property type="project" value="UniProtKB-KW"/>
</dbReference>
<dbReference type="CDD" id="cd02440">
    <property type="entry name" value="AdoMet_MTases"/>
    <property type="match status" value="1"/>
</dbReference>
<dbReference type="SUPFAM" id="SSF53335">
    <property type="entry name" value="S-adenosyl-L-methionine-dependent methyltransferases"/>
    <property type="match status" value="1"/>
</dbReference>
<keyword evidence="3" id="KW-0489">Methyltransferase</keyword>
<dbReference type="Pfam" id="PF08241">
    <property type="entry name" value="Methyltransf_11"/>
    <property type="match status" value="1"/>
</dbReference>
<protein>
    <submittedName>
        <fullName evidence="3">Methyltransferase, type 11</fullName>
    </submittedName>
</protein>
<dbReference type="PANTHER" id="PTHR44068">
    <property type="entry name" value="ZGC:194242"/>
    <property type="match status" value="1"/>
</dbReference>
<reference evidence="3 4" key="2">
    <citation type="journal article" date="2016" name="Appl. Microbiol. Biotechnol.">
        <title>Mutations improving production and secretion of extracellular lipase by Burkholderia glumae PG1.</title>
        <authorList>
            <person name="Knapp A."/>
            <person name="Voget S."/>
            <person name="Gao R."/>
            <person name="Zaburannyi N."/>
            <person name="Krysciak D."/>
            <person name="Breuer M."/>
            <person name="Hauer B."/>
            <person name="Streit W.R."/>
            <person name="Muller R."/>
            <person name="Daniel R."/>
            <person name="Jaeger K.E."/>
        </authorList>
    </citation>
    <scope>NUCLEOTIDE SEQUENCE [LARGE SCALE GENOMIC DNA]</scope>
    <source>
        <strain evidence="3 4">PG1</strain>
    </source>
</reference>
<dbReference type="EMBL" id="CP002580">
    <property type="protein sequence ID" value="AJK45790.1"/>
    <property type="molecule type" value="Genomic_DNA"/>
</dbReference>
<evidence type="ECO:0000313" key="4">
    <source>
        <dbReference type="Proteomes" id="UP000031838"/>
    </source>
</evidence>
<gene>
    <name evidence="3" type="ORF">BGL_1c12680</name>
</gene>
<dbReference type="AlphaFoldDB" id="A0A0B6RXL9"/>
<dbReference type="Gene3D" id="3.40.50.150">
    <property type="entry name" value="Vaccinia Virus protein VP39"/>
    <property type="match status" value="1"/>
</dbReference>
<dbReference type="RefSeq" id="WP_042626486.1">
    <property type="nucleotide sequence ID" value="NZ_CP002580.1"/>
</dbReference>
<accession>A0A0B6RXL9</accession>
<dbReference type="HOGENOM" id="CLU_056366_0_0_4"/>
<dbReference type="KEGG" id="bgp:BGL_1c12680"/>